<evidence type="ECO:0000256" key="2">
    <source>
        <dbReference type="ARBA" id="ARBA00022679"/>
    </source>
</evidence>
<reference evidence="6 7" key="1">
    <citation type="journal article" date="2015" name="Int. J. Syst. Evol. Microbiol.">
        <title>Nitrosospira lacus sp. nov., a psychrotolerant, ammonia-oxidizing bacterium from sandy lake sediment.</title>
        <authorList>
            <person name="Urakawa H."/>
            <person name="Garcia J.C."/>
            <person name="Nielsen J.L."/>
            <person name="Le V.Q."/>
            <person name="Kozlowski J.A."/>
            <person name="Stein L.Y."/>
            <person name="Lim C.K."/>
            <person name="Pommerening-Roser A."/>
            <person name="Martens-Habbena W."/>
            <person name="Stahl D.A."/>
            <person name="Klotz M.G."/>
        </authorList>
    </citation>
    <scope>NUCLEOTIDE SEQUENCE [LARGE SCALE GENOMIC DNA]</scope>
    <source>
        <strain evidence="6 7">APG3</strain>
    </source>
</reference>
<dbReference type="GO" id="GO:0043531">
    <property type="term" value="F:ADP binding"/>
    <property type="evidence" value="ECO:0007669"/>
    <property type="project" value="UniProtKB-UniRule"/>
</dbReference>
<evidence type="ECO:0000313" key="6">
    <source>
        <dbReference type="EMBL" id="ARO88604.1"/>
    </source>
</evidence>
<comment type="function">
    <text evidence="5">Bifunctional serine/threonine kinase and phosphorylase involved in the regulation of the phosphoenolpyruvate synthase (PEPS) by catalyzing its phosphorylation/dephosphorylation.</text>
</comment>
<dbReference type="Pfam" id="PF03618">
    <property type="entry name" value="Kinase-PPPase"/>
    <property type="match status" value="1"/>
</dbReference>
<keyword evidence="1 5" id="KW-0723">Serine/threonine-protein kinase</keyword>
<dbReference type="EC" id="2.7.11.33" evidence="5"/>
<keyword evidence="6" id="KW-0670">Pyruvate</keyword>
<dbReference type="GO" id="GO:0004674">
    <property type="term" value="F:protein serine/threonine kinase activity"/>
    <property type="evidence" value="ECO:0007669"/>
    <property type="project" value="UniProtKB-UniRule"/>
</dbReference>
<evidence type="ECO:0000256" key="4">
    <source>
        <dbReference type="ARBA" id="ARBA00022777"/>
    </source>
</evidence>
<evidence type="ECO:0000313" key="7">
    <source>
        <dbReference type="Proteomes" id="UP000012179"/>
    </source>
</evidence>
<accession>A0A1W6SS13</accession>
<comment type="catalytic activity">
    <reaction evidence="5">
        <text>[pyruvate, water dikinase]-phosphate + phosphate + H(+) = [pyruvate, water dikinase] + diphosphate</text>
        <dbReference type="Rhea" id="RHEA:48580"/>
        <dbReference type="Rhea" id="RHEA-COMP:11425"/>
        <dbReference type="Rhea" id="RHEA-COMP:11426"/>
        <dbReference type="ChEBI" id="CHEBI:15378"/>
        <dbReference type="ChEBI" id="CHEBI:33019"/>
        <dbReference type="ChEBI" id="CHEBI:43176"/>
        <dbReference type="ChEBI" id="CHEBI:43474"/>
        <dbReference type="ChEBI" id="CHEBI:68546"/>
        <dbReference type="EC" id="2.7.4.28"/>
    </reaction>
</comment>
<gene>
    <name evidence="6" type="ORF">EBAPG3_012960</name>
</gene>
<feature type="binding site" evidence="5">
    <location>
        <begin position="159"/>
        <end position="166"/>
    </location>
    <ligand>
        <name>ADP</name>
        <dbReference type="ChEBI" id="CHEBI:456216"/>
    </ligand>
</feature>
<dbReference type="Proteomes" id="UP000012179">
    <property type="component" value="Chromosome"/>
</dbReference>
<dbReference type="OrthoDB" id="9782201at2"/>
<comment type="catalytic activity">
    <reaction evidence="5">
        <text>[pyruvate, water dikinase] + ADP = [pyruvate, water dikinase]-phosphate + AMP + H(+)</text>
        <dbReference type="Rhea" id="RHEA:46020"/>
        <dbReference type="Rhea" id="RHEA-COMP:11425"/>
        <dbReference type="Rhea" id="RHEA-COMP:11426"/>
        <dbReference type="ChEBI" id="CHEBI:15378"/>
        <dbReference type="ChEBI" id="CHEBI:43176"/>
        <dbReference type="ChEBI" id="CHEBI:68546"/>
        <dbReference type="ChEBI" id="CHEBI:456215"/>
        <dbReference type="ChEBI" id="CHEBI:456216"/>
        <dbReference type="EC" id="2.7.11.33"/>
    </reaction>
</comment>
<keyword evidence="2 5" id="KW-0808">Transferase</keyword>
<dbReference type="GO" id="GO:0005524">
    <property type="term" value="F:ATP binding"/>
    <property type="evidence" value="ECO:0007669"/>
    <property type="project" value="InterPro"/>
</dbReference>
<protein>
    <recommendedName>
        <fullName evidence="5">Putative phosphoenolpyruvate synthase regulatory protein</fullName>
        <shortName evidence="5">PEP synthase regulatory protein</shortName>
        <shortName evidence="5">PSRP</shortName>
        <ecNumber evidence="5">2.7.11.33</ecNumber>
        <ecNumber evidence="5">2.7.4.28</ecNumber>
    </recommendedName>
    <alternativeName>
        <fullName evidence="5">Pyruvate, water dikinase regulatory protein</fullName>
    </alternativeName>
</protein>
<dbReference type="AlphaFoldDB" id="A0A1W6SS13"/>
<evidence type="ECO:0000256" key="3">
    <source>
        <dbReference type="ARBA" id="ARBA00022741"/>
    </source>
</evidence>
<evidence type="ECO:0000256" key="5">
    <source>
        <dbReference type="HAMAP-Rule" id="MF_01062"/>
    </source>
</evidence>
<organism evidence="6 7">
    <name type="scientific">Nitrosospira lacus</name>
    <dbReference type="NCBI Taxonomy" id="1288494"/>
    <lineage>
        <taxon>Bacteria</taxon>
        <taxon>Pseudomonadati</taxon>
        <taxon>Pseudomonadota</taxon>
        <taxon>Betaproteobacteria</taxon>
        <taxon>Nitrosomonadales</taxon>
        <taxon>Nitrosomonadaceae</taxon>
        <taxon>Nitrosospira</taxon>
    </lineage>
</organism>
<sequence length="279" mass="31856">MSTMAKLPRRSAFFLSDRTGITIEMLGHSLLRQFENLTFTEIVLPYLDTTEKAKAIVAQINEYAALDGVRPLVFSTFVNAEIRSLLDSANALHMDCFNIFINPLETELGVRSSHTVGRSHRVDDRMDYGQRIEAIRYTLEHDDGVSHRNWQQAGIILIGVSRSGKTPTCLYLALQYGICAANYPLVPEDFRYRRLPVELQNLREKLFGFTADPVRLHQIRNERKPGSEYASLKNCEYEVREAEALMRQEGIPYLDATSKSIEELATAVLHEAKLERKIY</sequence>
<keyword evidence="3 5" id="KW-0547">Nucleotide-binding</keyword>
<dbReference type="InterPro" id="IPR005177">
    <property type="entry name" value="Kinase-pyrophosphorylase"/>
</dbReference>
<proteinExistence type="inferred from homology"/>
<dbReference type="InterPro" id="IPR026530">
    <property type="entry name" value="PSRP"/>
</dbReference>
<dbReference type="HAMAP" id="MF_01062">
    <property type="entry name" value="PSRP"/>
    <property type="match status" value="1"/>
</dbReference>
<dbReference type="NCBIfam" id="NF003742">
    <property type="entry name" value="PRK05339.1"/>
    <property type="match status" value="1"/>
</dbReference>
<dbReference type="EC" id="2.7.4.28" evidence="5"/>
<dbReference type="KEGG" id="nlc:EBAPG3_012960"/>
<keyword evidence="7" id="KW-1185">Reference proteome</keyword>
<dbReference type="EMBL" id="CP021106">
    <property type="protein sequence ID" value="ARO88604.1"/>
    <property type="molecule type" value="Genomic_DNA"/>
</dbReference>
<name>A0A1W6SS13_9PROT</name>
<comment type="similarity">
    <text evidence="5">Belongs to the pyruvate, phosphate/water dikinase regulatory protein family. PSRP subfamily.</text>
</comment>
<keyword evidence="4 5" id="KW-0418">Kinase</keyword>
<evidence type="ECO:0000256" key="1">
    <source>
        <dbReference type="ARBA" id="ARBA00022527"/>
    </source>
</evidence>
<dbReference type="PANTHER" id="PTHR31756:SF3">
    <property type="entry name" value="PYRUVATE, PHOSPHATE DIKINASE REGULATORY PROTEIN 1, CHLOROPLASTIC"/>
    <property type="match status" value="1"/>
</dbReference>
<dbReference type="eggNOG" id="COG1806">
    <property type="taxonomic scope" value="Bacteria"/>
</dbReference>
<dbReference type="GO" id="GO:0016776">
    <property type="term" value="F:phosphotransferase activity, phosphate group as acceptor"/>
    <property type="evidence" value="ECO:0007669"/>
    <property type="project" value="UniProtKB-UniRule"/>
</dbReference>
<dbReference type="PANTHER" id="PTHR31756">
    <property type="entry name" value="PYRUVATE, PHOSPHATE DIKINASE REGULATORY PROTEIN 1, CHLOROPLASTIC"/>
    <property type="match status" value="1"/>
</dbReference>
<dbReference type="RefSeq" id="WP_004177368.1">
    <property type="nucleotide sequence ID" value="NZ_CP021106.3"/>
</dbReference>